<dbReference type="InterPro" id="IPR029058">
    <property type="entry name" value="AB_hydrolase_fold"/>
</dbReference>
<dbReference type="GO" id="GO:0016787">
    <property type="term" value="F:hydrolase activity"/>
    <property type="evidence" value="ECO:0007669"/>
    <property type="project" value="InterPro"/>
</dbReference>
<feature type="domain" description="Dienelactone hydrolase" evidence="1">
    <location>
        <begin position="40"/>
        <end position="170"/>
    </location>
</feature>
<organism evidence="2">
    <name type="scientific">marine metagenome</name>
    <dbReference type="NCBI Taxonomy" id="408172"/>
    <lineage>
        <taxon>unclassified sequences</taxon>
        <taxon>metagenomes</taxon>
        <taxon>ecological metagenomes</taxon>
    </lineage>
</organism>
<reference evidence="2" key="1">
    <citation type="submission" date="2018-05" db="EMBL/GenBank/DDBJ databases">
        <authorList>
            <person name="Lanie J.A."/>
            <person name="Ng W.-L."/>
            <person name="Kazmierczak K.M."/>
            <person name="Andrzejewski T.M."/>
            <person name="Davidsen T.M."/>
            <person name="Wayne K.J."/>
            <person name="Tettelin H."/>
            <person name="Glass J.I."/>
            <person name="Rusch D."/>
            <person name="Podicherti R."/>
            <person name="Tsui H.-C.T."/>
            <person name="Winkler M.E."/>
        </authorList>
    </citation>
    <scope>NUCLEOTIDE SEQUENCE</scope>
</reference>
<proteinExistence type="predicted"/>
<dbReference type="EMBL" id="UINC01096129">
    <property type="protein sequence ID" value="SVC52761.1"/>
    <property type="molecule type" value="Genomic_DNA"/>
</dbReference>
<evidence type="ECO:0000313" key="2">
    <source>
        <dbReference type="EMBL" id="SVC52761.1"/>
    </source>
</evidence>
<dbReference type="Gene3D" id="3.40.50.1820">
    <property type="entry name" value="alpha/beta hydrolase"/>
    <property type="match status" value="1"/>
</dbReference>
<dbReference type="AlphaFoldDB" id="A0A382MZJ7"/>
<feature type="non-terminal residue" evidence="2">
    <location>
        <position position="182"/>
    </location>
</feature>
<dbReference type="Pfam" id="PF01738">
    <property type="entry name" value="DLH"/>
    <property type="match status" value="1"/>
</dbReference>
<name>A0A382MZJ7_9ZZZZ</name>
<evidence type="ECO:0000259" key="1">
    <source>
        <dbReference type="Pfam" id="PF01738"/>
    </source>
</evidence>
<dbReference type="PANTHER" id="PTHR22946:SF0">
    <property type="entry name" value="DIENELACTONE HYDROLASE DOMAIN-CONTAINING PROTEIN"/>
    <property type="match status" value="1"/>
</dbReference>
<dbReference type="InterPro" id="IPR050261">
    <property type="entry name" value="FrsA_esterase"/>
</dbReference>
<dbReference type="SUPFAM" id="SSF53474">
    <property type="entry name" value="alpha/beta-Hydrolases"/>
    <property type="match status" value="1"/>
</dbReference>
<sequence>MMHFGRLGMVALLLLGVVSVASADVATRVIHFTHGDVVIEGVIAWDDAVRVRRPGVVIIHGGWGYSDNVRAQAERLAEAGYVGYAVDMYGMGPVDTHLEDDRGARNLLNQNPVLRAMRFSLAVERLKQDPHVDPEKISAVGYCWGGEVILEMSRAGAQLDAVVTFAGILSTANPVQKGYMNP</sequence>
<gene>
    <name evidence="2" type="ORF">METZ01_LOCUS305615</name>
</gene>
<dbReference type="PANTHER" id="PTHR22946">
    <property type="entry name" value="DIENELACTONE HYDROLASE DOMAIN-CONTAINING PROTEIN-RELATED"/>
    <property type="match status" value="1"/>
</dbReference>
<protein>
    <recommendedName>
        <fullName evidence="1">Dienelactone hydrolase domain-containing protein</fullName>
    </recommendedName>
</protein>
<dbReference type="InterPro" id="IPR002925">
    <property type="entry name" value="Dienelactn_hydro"/>
</dbReference>
<accession>A0A382MZJ7</accession>